<sequence length="288" mass="31241">MPILTIGELIDRSWEHYRREFVDLMSVSGWILVVAIVNIIALAAYPSASTLLGDTALTSMEAFGVGLYAFANWILAPLIGLWVFIVLVRLVRSQLSGRRGAVREAMADGTHLFFPTMLVSALVLLIMAGTVVIAFGPSALLSLAGTVMGTEILFVLASVALIIGVITAILLGFRWSVRYYFAPFALLIDDIRGRSTLPASRAITEGRFLEVLLRLVVPKLVFILLGIMATAVVIFIFSLATGIVSGLNFDVQLRLSTISTTVLSTIVATLLNPIIIIADVMLYQSLKR</sequence>
<feature type="transmembrane region" description="Helical" evidence="1">
    <location>
        <begin position="112"/>
        <end position="140"/>
    </location>
</feature>
<reference evidence="2 3" key="1">
    <citation type="journal article" date="2016" name="Nat. Commun.">
        <title>Thousands of microbial genomes shed light on interconnected biogeochemical processes in an aquifer system.</title>
        <authorList>
            <person name="Anantharaman K."/>
            <person name="Brown C.T."/>
            <person name="Hug L.A."/>
            <person name="Sharon I."/>
            <person name="Castelle C.J."/>
            <person name="Probst A.J."/>
            <person name="Thomas B.C."/>
            <person name="Singh A."/>
            <person name="Wilkins M.J."/>
            <person name="Karaoz U."/>
            <person name="Brodie E.L."/>
            <person name="Williams K.H."/>
            <person name="Hubbard S.S."/>
            <person name="Banfield J.F."/>
        </authorList>
    </citation>
    <scope>NUCLEOTIDE SEQUENCE [LARGE SCALE GENOMIC DNA]</scope>
</reference>
<dbReference type="Proteomes" id="UP000176501">
    <property type="component" value="Unassembled WGS sequence"/>
</dbReference>
<proteinExistence type="predicted"/>
<protein>
    <recommendedName>
        <fullName evidence="4">Glycerophosphoryl diester phosphodiesterase membrane domain-containing protein</fullName>
    </recommendedName>
</protein>
<keyword evidence="1" id="KW-0812">Transmembrane</keyword>
<evidence type="ECO:0000313" key="2">
    <source>
        <dbReference type="EMBL" id="OGL98873.1"/>
    </source>
</evidence>
<keyword evidence="1" id="KW-1133">Transmembrane helix</keyword>
<comment type="caution">
    <text evidence="2">The sequence shown here is derived from an EMBL/GenBank/DDBJ whole genome shotgun (WGS) entry which is preliminary data.</text>
</comment>
<organism evidence="2 3">
    <name type="scientific">Candidatus Uhrbacteria bacterium RIFOXYB2_FULL_57_15</name>
    <dbReference type="NCBI Taxonomy" id="1802422"/>
    <lineage>
        <taxon>Bacteria</taxon>
        <taxon>Candidatus Uhriibacteriota</taxon>
    </lineage>
</organism>
<feature type="transmembrane region" description="Helical" evidence="1">
    <location>
        <begin position="65"/>
        <end position="91"/>
    </location>
</feature>
<feature type="transmembrane region" description="Helical" evidence="1">
    <location>
        <begin position="21"/>
        <end position="45"/>
    </location>
</feature>
<feature type="transmembrane region" description="Helical" evidence="1">
    <location>
        <begin position="263"/>
        <end position="283"/>
    </location>
</feature>
<accession>A0A1F7W7U2</accession>
<dbReference type="AlphaFoldDB" id="A0A1F7W7U2"/>
<evidence type="ECO:0008006" key="4">
    <source>
        <dbReference type="Google" id="ProtNLM"/>
    </source>
</evidence>
<name>A0A1F7W7U2_9BACT</name>
<evidence type="ECO:0000256" key="1">
    <source>
        <dbReference type="SAM" id="Phobius"/>
    </source>
</evidence>
<gene>
    <name evidence="2" type="ORF">A2304_03935</name>
</gene>
<feature type="transmembrane region" description="Helical" evidence="1">
    <location>
        <begin position="152"/>
        <end position="173"/>
    </location>
</feature>
<dbReference type="EMBL" id="MGFE01000012">
    <property type="protein sequence ID" value="OGL98873.1"/>
    <property type="molecule type" value="Genomic_DNA"/>
</dbReference>
<evidence type="ECO:0000313" key="3">
    <source>
        <dbReference type="Proteomes" id="UP000176501"/>
    </source>
</evidence>
<keyword evidence="1" id="KW-0472">Membrane</keyword>
<feature type="transmembrane region" description="Helical" evidence="1">
    <location>
        <begin position="220"/>
        <end position="243"/>
    </location>
</feature>